<dbReference type="InterPro" id="IPR003703">
    <property type="entry name" value="Acyl_CoA_thio"/>
</dbReference>
<accession>A0ABN0V158</accession>
<dbReference type="CDD" id="cd03444">
    <property type="entry name" value="Thioesterase_II_repeat1"/>
    <property type="match status" value="1"/>
</dbReference>
<evidence type="ECO:0000259" key="4">
    <source>
        <dbReference type="Pfam" id="PF13622"/>
    </source>
</evidence>
<protein>
    <submittedName>
        <fullName evidence="5">Acyl-CoA thioesterase II</fullName>
    </submittedName>
</protein>
<dbReference type="PANTHER" id="PTHR11066:SF34">
    <property type="entry name" value="ACYL-COENZYME A THIOESTERASE 8"/>
    <property type="match status" value="1"/>
</dbReference>
<keyword evidence="2" id="KW-0378">Hydrolase</keyword>
<reference evidence="5 6" key="1">
    <citation type="journal article" date="2019" name="Int. J. Syst. Evol. Microbiol.">
        <title>The Global Catalogue of Microorganisms (GCM) 10K type strain sequencing project: providing services to taxonomists for standard genome sequencing and annotation.</title>
        <authorList>
            <consortium name="The Broad Institute Genomics Platform"/>
            <consortium name="The Broad Institute Genome Sequencing Center for Infectious Disease"/>
            <person name="Wu L."/>
            <person name="Ma J."/>
        </authorList>
    </citation>
    <scope>NUCLEOTIDE SEQUENCE [LARGE SCALE GENOMIC DNA]</scope>
    <source>
        <strain evidence="5 6">JCM 10425</strain>
    </source>
</reference>
<evidence type="ECO:0000259" key="3">
    <source>
        <dbReference type="Pfam" id="PF02551"/>
    </source>
</evidence>
<organism evidence="5 6">
    <name type="scientific">Cryptosporangium japonicum</name>
    <dbReference type="NCBI Taxonomy" id="80872"/>
    <lineage>
        <taxon>Bacteria</taxon>
        <taxon>Bacillati</taxon>
        <taxon>Actinomycetota</taxon>
        <taxon>Actinomycetes</taxon>
        <taxon>Cryptosporangiales</taxon>
        <taxon>Cryptosporangiaceae</taxon>
        <taxon>Cryptosporangium</taxon>
    </lineage>
</organism>
<evidence type="ECO:0000313" key="6">
    <source>
        <dbReference type="Proteomes" id="UP001500967"/>
    </source>
</evidence>
<feature type="domain" description="Acyl-CoA thioesterase-like N-terminal HotDog" evidence="4">
    <location>
        <begin position="31"/>
        <end position="107"/>
    </location>
</feature>
<dbReference type="InterPro" id="IPR025652">
    <property type="entry name" value="TesB_C"/>
</dbReference>
<comment type="similarity">
    <text evidence="1">Belongs to the C/M/P thioester hydrolase family.</text>
</comment>
<gene>
    <name evidence="5" type="ORF">GCM10009539_66650</name>
</gene>
<dbReference type="Gene3D" id="2.40.160.210">
    <property type="entry name" value="Acyl-CoA thioesterase, double hotdog domain"/>
    <property type="match status" value="1"/>
</dbReference>
<dbReference type="Pfam" id="PF13622">
    <property type="entry name" value="4HBT_3"/>
    <property type="match status" value="1"/>
</dbReference>
<comment type="caution">
    <text evidence="5">The sequence shown here is derived from an EMBL/GenBank/DDBJ whole genome shotgun (WGS) entry which is preliminary data.</text>
</comment>
<dbReference type="CDD" id="cd03445">
    <property type="entry name" value="Thioesterase_II_repeat2"/>
    <property type="match status" value="1"/>
</dbReference>
<dbReference type="Proteomes" id="UP001500967">
    <property type="component" value="Unassembled WGS sequence"/>
</dbReference>
<dbReference type="InterPro" id="IPR049449">
    <property type="entry name" value="TesB_ACOT8-like_N"/>
</dbReference>
<dbReference type="PANTHER" id="PTHR11066">
    <property type="entry name" value="ACYL-COA THIOESTERASE"/>
    <property type="match status" value="1"/>
</dbReference>
<keyword evidence="6" id="KW-1185">Reference proteome</keyword>
<sequence>MRVATIHEVLEIERIEDDIFRGSTPDTFLQRTFGGQVAAQALVAAVRTVADGYTVHSLHGYFIRPGKPDIPTVYLVDRIRDGRSFATRRVTGVQGGKAIFFMSASFHVQDEGPEHQDSMPDVPFPEDLPDPTGVQGEIAAWHAREWPDWDLRSVPASSVARVPGAAAQQQIWIRYRHTLPVDPVFHVCVLTYLSDMSLLGSARVPHPDAHTQGASLDHALWFLQPFRADDWLLYDQTSPAAGSGRALTQGRIFDRRGRLVAAVTQEGLMRYVREPEPRGVPAGRD</sequence>
<dbReference type="InterPro" id="IPR042171">
    <property type="entry name" value="Acyl-CoA_hotdog"/>
</dbReference>
<feature type="domain" description="Acyl-CoA thioesterase 2 C-terminal" evidence="3">
    <location>
        <begin position="148"/>
        <end position="268"/>
    </location>
</feature>
<dbReference type="Pfam" id="PF02551">
    <property type="entry name" value="Acyl_CoA_thio"/>
    <property type="match status" value="1"/>
</dbReference>
<name>A0ABN0V158_9ACTN</name>
<evidence type="ECO:0000256" key="1">
    <source>
        <dbReference type="ARBA" id="ARBA00006538"/>
    </source>
</evidence>
<dbReference type="InterPro" id="IPR029069">
    <property type="entry name" value="HotDog_dom_sf"/>
</dbReference>
<dbReference type="SUPFAM" id="SSF54637">
    <property type="entry name" value="Thioesterase/thiol ester dehydrase-isomerase"/>
    <property type="match status" value="2"/>
</dbReference>
<evidence type="ECO:0000313" key="5">
    <source>
        <dbReference type="EMBL" id="GAA0270119.1"/>
    </source>
</evidence>
<dbReference type="EMBL" id="BAAAGX010000028">
    <property type="protein sequence ID" value="GAA0270119.1"/>
    <property type="molecule type" value="Genomic_DNA"/>
</dbReference>
<proteinExistence type="inferred from homology"/>
<evidence type="ECO:0000256" key="2">
    <source>
        <dbReference type="ARBA" id="ARBA00022801"/>
    </source>
</evidence>